<dbReference type="GeneID" id="96303267"/>
<name>A0A1I4EAS6_9ACTN</name>
<evidence type="ECO:0000256" key="2">
    <source>
        <dbReference type="ARBA" id="ARBA00023015"/>
    </source>
</evidence>
<evidence type="ECO:0000256" key="1">
    <source>
        <dbReference type="ARBA" id="ARBA00010641"/>
    </source>
</evidence>
<evidence type="ECO:0000259" key="7">
    <source>
        <dbReference type="Pfam" id="PF08281"/>
    </source>
</evidence>
<dbReference type="InterPro" id="IPR036388">
    <property type="entry name" value="WH-like_DNA-bd_sf"/>
</dbReference>
<sequence>MTEFAEYVAQRHERLRRTAYLLTRDWAIAEDLVQTALAKAWVAWRRIDGDPDPYVYRIIANTHASWWRRRWRGEVPTEVLPDRAVAGDFTSDVGDRDVLWTAISELSGRQRAVVVLHYFEEMTLAQVADVLGCSVGAVKSQLGRALARLRVDQGVRTMTEAKR</sequence>
<evidence type="ECO:0000256" key="4">
    <source>
        <dbReference type="ARBA" id="ARBA00023125"/>
    </source>
</evidence>
<dbReference type="AlphaFoldDB" id="A0A1I4EAS6"/>
<dbReference type="InterPro" id="IPR039425">
    <property type="entry name" value="RNA_pol_sigma-70-like"/>
</dbReference>
<dbReference type="GO" id="GO:0006352">
    <property type="term" value="P:DNA-templated transcription initiation"/>
    <property type="evidence" value="ECO:0007669"/>
    <property type="project" value="InterPro"/>
</dbReference>
<dbReference type="NCBIfam" id="TIGR02983">
    <property type="entry name" value="SigE-fam_strep"/>
    <property type="match status" value="1"/>
</dbReference>
<dbReference type="Proteomes" id="UP000199111">
    <property type="component" value="Unassembled WGS sequence"/>
</dbReference>
<dbReference type="InterPro" id="IPR014325">
    <property type="entry name" value="RNA_pol_sigma-E_actinobac"/>
</dbReference>
<evidence type="ECO:0000259" key="6">
    <source>
        <dbReference type="Pfam" id="PF04542"/>
    </source>
</evidence>
<proteinExistence type="inferred from homology"/>
<dbReference type="GO" id="GO:0003677">
    <property type="term" value="F:DNA binding"/>
    <property type="evidence" value="ECO:0007669"/>
    <property type="project" value="UniProtKB-KW"/>
</dbReference>
<dbReference type="RefSeq" id="WP_031164906.1">
    <property type="nucleotide sequence ID" value="NZ_FOQY01000047.1"/>
</dbReference>
<dbReference type="PANTHER" id="PTHR43133">
    <property type="entry name" value="RNA POLYMERASE ECF-TYPE SIGMA FACTO"/>
    <property type="match status" value="1"/>
</dbReference>
<dbReference type="EMBL" id="FOQY01000047">
    <property type="protein sequence ID" value="SFL01476.1"/>
    <property type="molecule type" value="Genomic_DNA"/>
</dbReference>
<evidence type="ECO:0000256" key="5">
    <source>
        <dbReference type="ARBA" id="ARBA00023163"/>
    </source>
</evidence>
<protein>
    <submittedName>
        <fullName evidence="8">RNA polymerase sigma-70 factor, sigma-E family</fullName>
    </submittedName>
</protein>
<feature type="domain" description="RNA polymerase sigma-70 region 2" evidence="6">
    <location>
        <begin position="10"/>
        <end position="72"/>
    </location>
</feature>
<dbReference type="NCBIfam" id="TIGR02937">
    <property type="entry name" value="sigma70-ECF"/>
    <property type="match status" value="1"/>
</dbReference>
<accession>A0A1I4EAS6</accession>
<keyword evidence="4" id="KW-0238">DNA-binding</keyword>
<keyword evidence="3" id="KW-0731">Sigma factor</keyword>
<evidence type="ECO:0000256" key="3">
    <source>
        <dbReference type="ARBA" id="ARBA00023082"/>
    </source>
</evidence>
<gene>
    <name evidence="8" type="ORF">SAMN05216275_14736</name>
</gene>
<evidence type="ECO:0000313" key="8">
    <source>
        <dbReference type="EMBL" id="SFL01476.1"/>
    </source>
</evidence>
<dbReference type="Pfam" id="PF08281">
    <property type="entry name" value="Sigma70_r4_2"/>
    <property type="match status" value="1"/>
</dbReference>
<dbReference type="SUPFAM" id="SSF88946">
    <property type="entry name" value="Sigma2 domain of RNA polymerase sigma factors"/>
    <property type="match status" value="1"/>
</dbReference>
<dbReference type="InterPro" id="IPR013249">
    <property type="entry name" value="RNA_pol_sigma70_r4_t2"/>
</dbReference>
<dbReference type="PANTHER" id="PTHR43133:SF50">
    <property type="entry name" value="ECF RNA POLYMERASE SIGMA FACTOR SIGM"/>
    <property type="match status" value="1"/>
</dbReference>
<keyword evidence="2" id="KW-0805">Transcription regulation</keyword>
<keyword evidence="5" id="KW-0804">Transcription</keyword>
<reference evidence="9" key="1">
    <citation type="submission" date="2016-10" db="EMBL/GenBank/DDBJ databases">
        <authorList>
            <person name="Varghese N."/>
            <person name="Submissions S."/>
        </authorList>
    </citation>
    <scope>NUCLEOTIDE SEQUENCE [LARGE SCALE GENOMIC DNA]</scope>
    <source>
        <strain evidence="9">CGMCC 4.2126</strain>
    </source>
</reference>
<dbReference type="Pfam" id="PF04542">
    <property type="entry name" value="Sigma70_r2"/>
    <property type="match status" value="1"/>
</dbReference>
<feature type="domain" description="RNA polymerase sigma factor 70 region 4 type 2" evidence="7">
    <location>
        <begin position="98"/>
        <end position="149"/>
    </location>
</feature>
<keyword evidence="9" id="KW-1185">Reference proteome</keyword>
<comment type="similarity">
    <text evidence="1">Belongs to the sigma-70 factor family. ECF subfamily.</text>
</comment>
<dbReference type="Gene3D" id="1.10.10.10">
    <property type="entry name" value="Winged helix-like DNA-binding domain superfamily/Winged helix DNA-binding domain"/>
    <property type="match status" value="1"/>
</dbReference>
<dbReference type="CDD" id="cd06171">
    <property type="entry name" value="Sigma70_r4"/>
    <property type="match status" value="1"/>
</dbReference>
<organism evidence="8 9">
    <name type="scientific">Streptosporangium canum</name>
    <dbReference type="NCBI Taxonomy" id="324952"/>
    <lineage>
        <taxon>Bacteria</taxon>
        <taxon>Bacillati</taxon>
        <taxon>Actinomycetota</taxon>
        <taxon>Actinomycetes</taxon>
        <taxon>Streptosporangiales</taxon>
        <taxon>Streptosporangiaceae</taxon>
        <taxon>Streptosporangium</taxon>
    </lineage>
</organism>
<evidence type="ECO:0000313" key="9">
    <source>
        <dbReference type="Proteomes" id="UP000199111"/>
    </source>
</evidence>
<dbReference type="InterPro" id="IPR014284">
    <property type="entry name" value="RNA_pol_sigma-70_dom"/>
</dbReference>
<dbReference type="Gene3D" id="1.10.1740.10">
    <property type="match status" value="1"/>
</dbReference>
<dbReference type="InterPro" id="IPR013324">
    <property type="entry name" value="RNA_pol_sigma_r3/r4-like"/>
</dbReference>
<dbReference type="GO" id="GO:0016987">
    <property type="term" value="F:sigma factor activity"/>
    <property type="evidence" value="ECO:0007669"/>
    <property type="project" value="UniProtKB-KW"/>
</dbReference>
<dbReference type="InterPro" id="IPR007627">
    <property type="entry name" value="RNA_pol_sigma70_r2"/>
</dbReference>
<dbReference type="SUPFAM" id="SSF88659">
    <property type="entry name" value="Sigma3 and sigma4 domains of RNA polymerase sigma factors"/>
    <property type="match status" value="1"/>
</dbReference>
<dbReference type="InterPro" id="IPR013325">
    <property type="entry name" value="RNA_pol_sigma_r2"/>
</dbReference>